<evidence type="ECO:0000256" key="3">
    <source>
        <dbReference type="ARBA" id="ARBA00009216"/>
    </source>
</evidence>
<keyword evidence="12" id="KW-1185">Reference proteome</keyword>
<protein>
    <recommendedName>
        <fullName evidence="8">Proteasomal ubiquitin receptor ADRM1 homolog</fullName>
    </recommendedName>
</protein>
<dbReference type="GO" id="GO:0005737">
    <property type="term" value="C:cytoplasm"/>
    <property type="evidence" value="ECO:0007669"/>
    <property type="project" value="UniProtKB-SubCell"/>
</dbReference>
<dbReference type="GO" id="GO:0061133">
    <property type="term" value="F:endopeptidase activator activity"/>
    <property type="evidence" value="ECO:0007669"/>
    <property type="project" value="TreeGrafter"/>
</dbReference>
<dbReference type="WBParaSite" id="ALUE_0000516401-mRNA-1">
    <property type="protein sequence ID" value="ALUE_0000516401-mRNA-1"/>
    <property type="gene ID" value="ALUE_0000516401"/>
</dbReference>
<reference evidence="13" key="1">
    <citation type="submission" date="2017-02" db="UniProtKB">
        <authorList>
            <consortium name="WormBaseParasite"/>
        </authorList>
    </citation>
    <scope>IDENTIFICATION</scope>
</reference>
<dbReference type="Proteomes" id="UP000036681">
    <property type="component" value="Unplaced"/>
</dbReference>
<keyword evidence="6" id="KW-0539">Nucleus</keyword>
<evidence type="ECO:0000256" key="9">
    <source>
        <dbReference type="SAM" id="MobiDB-lite"/>
    </source>
</evidence>
<comment type="similarity">
    <text evidence="3">Belongs to the ADRM1 family.</text>
</comment>
<dbReference type="PROSITE" id="PS51916">
    <property type="entry name" value="DEUBAD"/>
    <property type="match status" value="1"/>
</dbReference>
<dbReference type="InterPro" id="IPR038108">
    <property type="entry name" value="RPN13_DEUBAD_sf"/>
</dbReference>
<dbReference type="Gene3D" id="2.30.29.70">
    <property type="entry name" value="Proteasomal ubiquitin receptor Rpn13/ADRM1"/>
    <property type="match status" value="1"/>
</dbReference>
<evidence type="ECO:0000256" key="1">
    <source>
        <dbReference type="ARBA" id="ARBA00004123"/>
    </source>
</evidence>
<feature type="compositionally biased region" description="Basic and acidic residues" evidence="9">
    <location>
        <begin position="567"/>
        <end position="578"/>
    </location>
</feature>
<dbReference type="InterPro" id="IPR006773">
    <property type="entry name" value="Rpn13/ADRM1"/>
</dbReference>
<dbReference type="FunFam" id="2.30.29.70:FF:000001">
    <property type="entry name" value="Proteasomal ubiquitin receptor ADRM1"/>
    <property type="match status" value="1"/>
</dbReference>
<evidence type="ECO:0000256" key="4">
    <source>
        <dbReference type="ARBA" id="ARBA00022490"/>
    </source>
</evidence>
<evidence type="ECO:0000256" key="2">
    <source>
        <dbReference type="ARBA" id="ARBA00004496"/>
    </source>
</evidence>
<sequence length="587" mass="63636">MFLRFSEQARVVESLVMDGCKSIRSPSKANSEEIIDSHKSSQKIVIKESFVGGERLLELVRFYRVRGWLIAWCRGGVSSQVYFARSVAWEMLVFKYVVFSRKSTDYSCYRVGCDSIGGISLGFFGDASQVGLEPLISTLSANESLQEISRKSSRHSHKALKVAKMSVMFANTRPSQGSSGYLVEFKAGRSHLQAGSTAEKRKVVADKTKGTVFIKQSNDQLMHFCWKNRETGAVADDLIIFPGDTEFVRVKECTDGRVYMLKFKSTDERRLFWMQDGRSDKDEDYCKKVNDLLNNPPAPRAGARGSADRVGGSSFGGLAALGGTGADGELGPLSNLDQSQLMQLLSLMNHSNAGTGSDTASLLPQLSVASDAAQPLLRAVDSGTASAQVATPSNTPANGTVAGGSSTNAVQLSQLKDIIASIAPAAAAHRRQPVDLADVLTGDNVIESVRNNEERLLPHIPNQEPIHTPQEELEQTVRAPQYRQAVDMFGHALQTGQLAPVLQQFGVAPEVATAAQSGDLVNFAQKLTDAENETHTESSSSSQPPRNPQVDAEIAKEAAAEENNESAVREPQPKRGKPDEDDNMDLD</sequence>
<evidence type="ECO:0000256" key="7">
    <source>
        <dbReference type="ARBA" id="ARBA00054744"/>
    </source>
</evidence>
<name>A0A0M3HRZ4_ASCLU</name>
<evidence type="ECO:0000256" key="6">
    <source>
        <dbReference type="ARBA" id="ARBA00023242"/>
    </source>
</evidence>
<keyword evidence="5" id="KW-0647">Proteasome</keyword>
<proteinExistence type="inferred from homology"/>
<evidence type="ECO:0000313" key="12">
    <source>
        <dbReference type="Proteomes" id="UP000036681"/>
    </source>
</evidence>
<dbReference type="GO" id="GO:0005634">
    <property type="term" value="C:nucleus"/>
    <property type="evidence" value="ECO:0007669"/>
    <property type="project" value="UniProtKB-SubCell"/>
</dbReference>
<evidence type="ECO:0000256" key="8">
    <source>
        <dbReference type="ARBA" id="ARBA00070663"/>
    </source>
</evidence>
<keyword evidence="4" id="KW-0963">Cytoplasm</keyword>
<dbReference type="Pfam" id="PF16550">
    <property type="entry name" value="RPN13_C"/>
    <property type="match status" value="1"/>
</dbReference>
<dbReference type="PROSITE" id="PS51917">
    <property type="entry name" value="PRU"/>
    <property type="match status" value="1"/>
</dbReference>
<feature type="domain" description="DEUBAD" evidence="10">
    <location>
        <begin position="427"/>
        <end position="537"/>
    </location>
</feature>
<dbReference type="InterPro" id="IPR044867">
    <property type="entry name" value="DEUBAD_dom"/>
</dbReference>
<dbReference type="CDD" id="cd13314">
    <property type="entry name" value="PH_Rpn13"/>
    <property type="match status" value="1"/>
</dbReference>
<organism evidence="12 13">
    <name type="scientific">Ascaris lumbricoides</name>
    <name type="common">Giant roundworm</name>
    <dbReference type="NCBI Taxonomy" id="6252"/>
    <lineage>
        <taxon>Eukaryota</taxon>
        <taxon>Metazoa</taxon>
        <taxon>Ecdysozoa</taxon>
        <taxon>Nematoda</taxon>
        <taxon>Chromadorea</taxon>
        <taxon>Rhabditida</taxon>
        <taxon>Spirurina</taxon>
        <taxon>Ascaridomorpha</taxon>
        <taxon>Ascaridoidea</taxon>
        <taxon>Ascarididae</taxon>
        <taxon>Ascaris</taxon>
    </lineage>
</organism>
<dbReference type="GO" id="GO:0070628">
    <property type="term" value="F:proteasome binding"/>
    <property type="evidence" value="ECO:0007669"/>
    <property type="project" value="TreeGrafter"/>
</dbReference>
<feature type="domain" description="Pru" evidence="11">
    <location>
        <begin position="177"/>
        <end position="296"/>
    </location>
</feature>
<feature type="region of interest" description="Disordered" evidence="9">
    <location>
        <begin position="530"/>
        <end position="587"/>
    </location>
</feature>
<accession>A0A0M3HRZ4</accession>
<dbReference type="InterPro" id="IPR032368">
    <property type="entry name" value="RPN13_DEUBAD"/>
</dbReference>
<dbReference type="AlphaFoldDB" id="A0A0M3HRZ4"/>
<comment type="function">
    <text evidence="7">May function as a proteasomal ubiquitin receptor. May promote the deubiquitinating activity associated with the 26S proteasome.</text>
</comment>
<evidence type="ECO:0000313" key="13">
    <source>
        <dbReference type="WBParaSite" id="ALUE_0000516401-mRNA-1"/>
    </source>
</evidence>
<dbReference type="GO" id="GO:0008541">
    <property type="term" value="C:proteasome regulatory particle, lid subcomplex"/>
    <property type="evidence" value="ECO:0007669"/>
    <property type="project" value="TreeGrafter"/>
</dbReference>
<evidence type="ECO:0000256" key="5">
    <source>
        <dbReference type="ARBA" id="ARBA00022942"/>
    </source>
</evidence>
<evidence type="ECO:0000259" key="10">
    <source>
        <dbReference type="PROSITE" id="PS51916"/>
    </source>
</evidence>
<comment type="subcellular location">
    <subcellularLocation>
        <location evidence="2">Cytoplasm</location>
    </subcellularLocation>
    <subcellularLocation>
        <location evidence="1">Nucleus</location>
    </subcellularLocation>
</comment>
<dbReference type="Gene3D" id="1.10.2020.20">
    <property type="match status" value="1"/>
</dbReference>
<dbReference type="InterPro" id="IPR038633">
    <property type="entry name" value="Rpn13/ADRM1_Pru_sf"/>
</dbReference>
<dbReference type="InterPro" id="IPR044868">
    <property type="entry name" value="Rpn13/ADRM1_Pru"/>
</dbReference>
<dbReference type="Pfam" id="PF04683">
    <property type="entry name" value="Rpn13_ADRM1_Pru"/>
    <property type="match status" value="1"/>
</dbReference>
<evidence type="ECO:0000259" key="11">
    <source>
        <dbReference type="PROSITE" id="PS51917"/>
    </source>
</evidence>
<dbReference type="PANTHER" id="PTHR12225">
    <property type="entry name" value="ADHESION REGULATING MOLECULE 1 110 KDA CELL MEMBRANE GLYCOPROTEIN"/>
    <property type="match status" value="1"/>
</dbReference>
<dbReference type="PANTHER" id="PTHR12225:SF0">
    <property type="entry name" value="PROTEASOMAL UBIQUITIN RECEPTOR ADRM1"/>
    <property type="match status" value="1"/>
</dbReference>